<evidence type="ECO:0000313" key="11">
    <source>
        <dbReference type="Proteomes" id="UP000254000"/>
    </source>
</evidence>
<evidence type="ECO:0000256" key="9">
    <source>
        <dbReference type="SAM" id="Phobius"/>
    </source>
</evidence>
<keyword evidence="5 9" id="KW-0812">Transmembrane</keyword>
<feature type="transmembrane region" description="Helical" evidence="9">
    <location>
        <begin position="440"/>
        <end position="457"/>
    </location>
</feature>
<keyword evidence="8 9" id="KW-0472">Membrane</keyword>
<feature type="transmembrane region" description="Helical" evidence="9">
    <location>
        <begin position="54"/>
        <end position="79"/>
    </location>
</feature>
<gene>
    <name evidence="10" type="ORF">C1877_09565</name>
</gene>
<keyword evidence="6" id="KW-0029">Amino-acid transport</keyword>
<evidence type="ECO:0000313" key="10">
    <source>
        <dbReference type="EMBL" id="RDB64953.1"/>
    </source>
</evidence>
<feature type="transmembrane region" description="Helical" evidence="9">
    <location>
        <begin position="477"/>
        <end position="499"/>
    </location>
</feature>
<dbReference type="InterPro" id="IPR050367">
    <property type="entry name" value="APC_superfamily"/>
</dbReference>
<dbReference type="PANTHER" id="PTHR42770">
    <property type="entry name" value="AMINO ACID TRANSPORTER-RELATED"/>
    <property type="match status" value="1"/>
</dbReference>
<comment type="subcellular location">
    <subcellularLocation>
        <location evidence="1">Cell membrane</location>
        <topology evidence="1">Multi-pass membrane protein</topology>
    </subcellularLocation>
</comment>
<reference evidence="10 11" key="1">
    <citation type="journal article" date="2018" name="Elife">
        <title>Discovery and characterization of a prevalent human gut bacterial enzyme sufficient for the inactivation of a family of plant toxins.</title>
        <authorList>
            <person name="Koppel N."/>
            <person name="Bisanz J.E."/>
            <person name="Pandelia M.E."/>
            <person name="Turnbaugh P.J."/>
            <person name="Balskus E.P."/>
        </authorList>
    </citation>
    <scope>NUCLEOTIDE SEQUENCE [LARGE SCALE GENOMIC DNA]</scope>
    <source>
        <strain evidence="10 11">3C</strain>
    </source>
</reference>
<evidence type="ECO:0000256" key="4">
    <source>
        <dbReference type="ARBA" id="ARBA00022475"/>
    </source>
</evidence>
<evidence type="ECO:0000256" key="8">
    <source>
        <dbReference type="ARBA" id="ARBA00023136"/>
    </source>
</evidence>
<comment type="similarity">
    <text evidence="2">Belongs to the amino acid-polyamine-organocation (APC) superfamily. Basic amino acid/polyamine antiporter (APA) (TC 2.A.3.2) family.</text>
</comment>
<dbReference type="GeneID" id="78359937"/>
<dbReference type="GO" id="GO:0022857">
    <property type="term" value="F:transmembrane transporter activity"/>
    <property type="evidence" value="ECO:0007669"/>
    <property type="project" value="InterPro"/>
</dbReference>
<dbReference type="NCBIfam" id="TIGR00905">
    <property type="entry name" value="2A0302"/>
    <property type="match status" value="1"/>
</dbReference>
<feature type="transmembrane region" description="Helical" evidence="9">
    <location>
        <begin position="140"/>
        <end position="159"/>
    </location>
</feature>
<dbReference type="InterPro" id="IPR004754">
    <property type="entry name" value="Amino_acid_antiprt"/>
</dbReference>
<dbReference type="InterPro" id="IPR002293">
    <property type="entry name" value="AA/rel_permease1"/>
</dbReference>
<feature type="transmembrane region" description="Helical" evidence="9">
    <location>
        <begin position="222"/>
        <end position="241"/>
    </location>
</feature>
<proteinExistence type="inferred from homology"/>
<protein>
    <submittedName>
        <fullName evidence="10">Amino acid permease</fullName>
    </submittedName>
</protein>
<evidence type="ECO:0000256" key="1">
    <source>
        <dbReference type="ARBA" id="ARBA00004651"/>
    </source>
</evidence>
<dbReference type="PANTHER" id="PTHR42770:SF4">
    <property type="entry name" value="ARGININE_ORNITHINE ANTIPORTER-RELATED"/>
    <property type="match status" value="1"/>
</dbReference>
<name>A0A369LZK2_9ACTN</name>
<comment type="caution">
    <text evidence="10">The sequence shown here is derived from an EMBL/GenBank/DDBJ whole genome shotgun (WGS) entry which is preliminary data.</text>
</comment>
<feature type="transmembrane region" description="Helical" evidence="9">
    <location>
        <begin position="353"/>
        <end position="372"/>
    </location>
</feature>
<accession>A0A369LZK2</accession>
<keyword evidence="3" id="KW-0813">Transport</keyword>
<dbReference type="OrthoDB" id="3185104at2"/>
<feature type="transmembrane region" description="Helical" evidence="9">
    <location>
        <begin position="303"/>
        <end position="324"/>
    </location>
</feature>
<dbReference type="PIRSF" id="PIRSF006060">
    <property type="entry name" value="AA_transporter"/>
    <property type="match status" value="1"/>
</dbReference>
<dbReference type="Pfam" id="PF13520">
    <property type="entry name" value="AA_permease_2"/>
    <property type="match status" value="1"/>
</dbReference>
<dbReference type="GO" id="GO:0006865">
    <property type="term" value="P:amino acid transport"/>
    <property type="evidence" value="ECO:0007669"/>
    <property type="project" value="UniProtKB-KW"/>
</dbReference>
<evidence type="ECO:0000256" key="6">
    <source>
        <dbReference type="ARBA" id="ARBA00022970"/>
    </source>
</evidence>
<evidence type="ECO:0000256" key="3">
    <source>
        <dbReference type="ARBA" id="ARBA00022448"/>
    </source>
</evidence>
<evidence type="ECO:0000256" key="2">
    <source>
        <dbReference type="ARBA" id="ARBA00008220"/>
    </source>
</evidence>
<feature type="transmembrane region" description="Helical" evidence="9">
    <location>
        <begin position="100"/>
        <end position="128"/>
    </location>
</feature>
<feature type="transmembrane region" description="Helical" evidence="9">
    <location>
        <begin position="378"/>
        <end position="399"/>
    </location>
</feature>
<evidence type="ECO:0000256" key="7">
    <source>
        <dbReference type="ARBA" id="ARBA00022989"/>
    </source>
</evidence>
<dbReference type="EMBL" id="PPTS01000005">
    <property type="protein sequence ID" value="RDB64953.1"/>
    <property type="molecule type" value="Genomic_DNA"/>
</dbReference>
<feature type="transmembrane region" description="Helical" evidence="9">
    <location>
        <begin position="23"/>
        <end position="42"/>
    </location>
</feature>
<keyword evidence="11" id="KW-1185">Reference proteome</keyword>
<feature type="transmembrane region" description="Helical" evidence="9">
    <location>
        <begin position="411"/>
        <end position="434"/>
    </location>
</feature>
<dbReference type="Proteomes" id="UP000254000">
    <property type="component" value="Unassembled WGS sequence"/>
</dbReference>
<sequence length="501" mass="53359">MADNTSTGSSGSAAKASDSSKKVGLIGLVGIVISAMIGGGIYNLPQNMAADASAGAIIIAWVVTGIGIWFIANTFRILSAARPELTNGLYTYAEKGFGKLIGFFVAYGYWICNCFALVAYSVLVMATLNYFVPDFSGGNNIPSIIGGSIITWIMYLLALQGAKSTSFLNIIGTIGKLLPVAIFIIAVATVFKFSVFMEGFWGMKGAVDLTFSWDNVMPQVQATMLVTLWLFLGIEGAVVVSGKAKSQAAVRKATTIGFLVTLALYIIVSLLPLGVYSQADVGAMADPSMAAIMLDKFGKWGEILVNAGVIVSVLSSWLVWMLMLGEMPLAASKSGIFPKAFVKENKKGSPSTALLWTTIIVQIVLVVSFFIGSNAWTTMISITSVMALPCYLFCTLFLFKIAIKKEYPKGIFASRNMAVFTGAAGSLYGLWLIYAAGLNYLMVACIVYAVGLPLYIVGVRQHDPKAKLFAKTSDKVIVAVVVALGIAGLIYSIVTFGHVKL</sequence>
<keyword evidence="7 9" id="KW-1133">Transmembrane helix</keyword>
<dbReference type="AlphaFoldDB" id="A0A369LZK2"/>
<dbReference type="GO" id="GO:0005886">
    <property type="term" value="C:plasma membrane"/>
    <property type="evidence" value="ECO:0007669"/>
    <property type="project" value="UniProtKB-SubCell"/>
</dbReference>
<organism evidence="10 11">
    <name type="scientific">Gordonibacter pamelaeae</name>
    <dbReference type="NCBI Taxonomy" id="471189"/>
    <lineage>
        <taxon>Bacteria</taxon>
        <taxon>Bacillati</taxon>
        <taxon>Actinomycetota</taxon>
        <taxon>Coriobacteriia</taxon>
        <taxon>Eggerthellales</taxon>
        <taxon>Eggerthellaceae</taxon>
        <taxon>Gordonibacter</taxon>
    </lineage>
</organism>
<dbReference type="RefSeq" id="WP_015538941.1">
    <property type="nucleotide sequence ID" value="NZ_CABMMS010000005.1"/>
</dbReference>
<evidence type="ECO:0000256" key="5">
    <source>
        <dbReference type="ARBA" id="ARBA00022692"/>
    </source>
</evidence>
<dbReference type="Gene3D" id="1.20.1740.10">
    <property type="entry name" value="Amino acid/polyamine transporter I"/>
    <property type="match status" value="1"/>
</dbReference>
<feature type="transmembrane region" description="Helical" evidence="9">
    <location>
        <begin position="253"/>
        <end position="276"/>
    </location>
</feature>
<keyword evidence="4" id="KW-1003">Cell membrane</keyword>